<organism evidence="2 3">
    <name type="scientific">Pleurotus ostreatus</name>
    <name type="common">Oyster mushroom</name>
    <name type="synonym">White-rot fungus</name>
    <dbReference type="NCBI Taxonomy" id="5322"/>
    <lineage>
        <taxon>Eukaryota</taxon>
        <taxon>Fungi</taxon>
        <taxon>Dikarya</taxon>
        <taxon>Basidiomycota</taxon>
        <taxon>Agaricomycotina</taxon>
        <taxon>Agaricomycetes</taxon>
        <taxon>Agaricomycetidae</taxon>
        <taxon>Agaricales</taxon>
        <taxon>Pleurotineae</taxon>
        <taxon>Pleurotaceae</taxon>
        <taxon>Pleurotus</taxon>
    </lineage>
</organism>
<gene>
    <name evidence="2" type="ORF">PC9H_007562</name>
</gene>
<feature type="region of interest" description="Disordered" evidence="1">
    <location>
        <begin position="1"/>
        <end position="306"/>
    </location>
</feature>
<name>A0A8H7DQA6_PLEOS</name>
<dbReference type="GeneID" id="59377380"/>
<feature type="compositionally biased region" description="Pro residues" evidence="1">
    <location>
        <begin position="233"/>
        <end position="253"/>
    </location>
</feature>
<dbReference type="VEuPathDB" id="FungiDB:PC9H_007562"/>
<feature type="compositionally biased region" description="Polar residues" evidence="1">
    <location>
        <begin position="1"/>
        <end position="14"/>
    </location>
</feature>
<dbReference type="Proteomes" id="UP000623687">
    <property type="component" value="Unassembled WGS sequence"/>
</dbReference>
<keyword evidence="3" id="KW-1185">Reference proteome</keyword>
<proteinExistence type="predicted"/>
<accession>A0A8H7DQA6</accession>
<dbReference type="OrthoDB" id="3358973at2759"/>
<dbReference type="RefSeq" id="XP_036630713.1">
    <property type="nucleotide sequence ID" value="XM_036777093.1"/>
</dbReference>
<protein>
    <submittedName>
        <fullName evidence="2">Uncharacterized protein</fullName>
    </submittedName>
</protein>
<evidence type="ECO:0000256" key="1">
    <source>
        <dbReference type="SAM" id="MobiDB-lite"/>
    </source>
</evidence>
<dbReference type="EMBL" id="JACETU010000005">
    <property type="protein sequence ID" value="KAF7428341.1"/>
    <property type="molecule type" value="Genomic_DNA"/>
</dbReference>
<evidence type="ECO:0000313" key="3">
    <source>
        <dbReference type="Proteomes" id="UP000623687"/>
    </source>
</evidence>
<feature type="compositionally biased region" description="Polar residues" evidence="1">
    <location>
        <begin position="264"/>
        <end position="274"/>
    </location>
</feature>
<feature type="compositionally biased region" description="Low complexity" evidence="1">
    <location>
        <begin position="167"/>
        <end position="184"/>
    </location>
</feature>
<comment type="caution">
    <text evidence="2">The sequence shown here is derived from an EMBL/GenBank/DDBJ whole genome shotgun (WGS) entry which is preliminary data.</text>
</comment>
<evidence type="ECO:0000313" key="2">
    <source>
        <dbReference type="EMBL" id="KAF7428341.1"/>
    </source>
</evidence>
<dbReference type="AlphaFoldDB" id="A0A8H7DQA6"/>
<reference evidence="2" key="1">
    <citation type="submission" date="2019-07" db="EMBL/GenBank/DDBJ databases">
        <authorList>
            <person name="Palmer J.M."/>
        </authorList>
    </citation>
    <scope>NUCLEOTIDE SEQUENCE</scope>
    <source>
        <strain evidence="2">PC9</strain>
    </source>
</reference>
<sequence length="306" mass="32601">MASPLPSATASRESSPPPHAEQDLGKPATWKEASSSSDALTPHYWKGKGKSTDGDVEGSDTALSDDPAVSDSSANGPYPPIPDEEAESRRIQETLQRWEIAERQRRKAARESTQAPAAPSLMGDVTRRASLLWSGRKPRPAEANEGLGKHAVLNSRESIDVPLDDIATASSPAPSPTPTAATSPFADAQAQVRNPFMASSEYLESPVPPSQQEMGALMVASDTGTLSPLSHSKPPPPKPINIPPPRTPPPRVDSPPRLADAPPVSSQKDTNAASKDSRWWHDWLCGCSEGPDRGGDYQAGRTNPFE</sequence>